<keyword evidence="6 15" id="KW-0169">Cobalamin biosynthesis</keyword>
<evidence type="ECO:0000256" key="14">
    <source>
        <dbReference type="ARBA" id="ARBA00048692"/>
    </source>
</evidence>
<keyword evidence="9 15" id="KW-0067">ATP-binding</keyword>
<evidence type="ECO:0000256" key="4">
    <source>
        <dbReference type="ARBA" id="ARBA00012454"/>
    </source>
</evidence>
<dbReference type="InterPro" id="IPR016030">
    <property type="entry name" value="CblAdoTrfase-like"/>
</dbReference>
<dbReference type="EC" id="2.5.1.17" evidence="4 15"/>
<evidence type="ECO:0000256" key="3">
    <source>
        <dbReference type="ARBA" id="ARBA00011233"/>
    </source>
</evidence>
<keyword evidence="8 15" id="KW-0547">Nucleotide-binding</keyword>
<protein>
    <recommendedName>
        <fullName evidence="5 15">Corrinoid adenosyltransferase</fullName>
        <ecNumber evidence="4 15">2.5.1.17</ecNumber>
    </recommendedName>
    <alternativeName>
        <fullName evidence="10 15">Cob(II)alamin adenosyltransferase</fullName>
    </alternativeName>
    <alternativeName>
        <fullName evidence="12 15">Cob(II)yrinic acid a,c-diamide adenosyltransferase</fullName>
    </alternativeName>
    <alternativeName>
        <fullName evidence="11 15">Cobinamide/cobalamin adenosyltransferase</fullName>
    </alternativeName>
</protein>
<dbReference type="Proteomes" id="UP000215027">
    <property type="component" value="Chromosome I"/>
</dbReference>
<evidence type="ECO:0000256" key="1">
    <source>
        <dbReference type="ARBA" id="ARBA00005121"/>
    </source>
</evidence>
<accession>A0A160T1A0</accession>
<dbReference type="OrthoDB" id="9778896at2"/>
<dbReference type="EMBL" id="LN890655">
    <property type="protein sequence ID" value="CUS02255.2"/>
    <property type="molecule type" value="Genomic_DNA"/>
</dbReference>
<dbReference type="InterPro" id="IPR036451">
    <property type="entry name" value="CblAdoTrfase-like_sf"/>
</dbReference>
<keyword evidence="18" id="KW-1185">Reference proteome</keyword>
<dbReference type="PANTHER" id="PTHR12213">
    <property type="entry name" value="CORRINOID ADENOSYLTRANSFERASE"/>
    <property type="match status" value="1"/>
</dbReference>
<evidence type="ECO:0000313" key="18">
    <source>
        <dbReference type="Proteomes" id="UP000215027"/>
    </source>
</evidence>
<evidence type="ECO:0000256" key="15">
    <source>
        <dbReference type="RuleBase" id="RU366026"/>
    </source>
</evidence>
<evidence type="ECO:0000259" key="16">
    <source>
        <dbReference type="Pfam" id="PF01923"/>
    </source>
</evidence>
<evidence type="ECO:0000256" key="11">
    <source>
        <dbReference type="ARBA" id="ARBA00033334"/>
    </source>
</evidence>
<comment type="catalytic activity">
    <reaction evidence="13 15">
        <text>2 cob(II)yrinate a,c diamide + reduced [electron-transfer flavoprotein] + 2 ATP = 2 adenosylcob(III)yrinate a,c-diamide + 2 triphosphate + oxidized [electron-transfer flavoprotein] + 3 H(+)</text>
        <dbReference type="Rhea" id="RHEA:11528"/>
        <dbReference type="Rhea" id="RHEA-COMP:10685"/>
        <dbReference type="Rhea" id="RHEA-COMP:10686"/>
        <dbReference type="ChEBI" id="CHEBI:15378"/>
        <dbReference type="ChEBI" id="CHEBI:18036"/>
        <dbReference type="ChEBI" id="CHEBI:30616"/>
        <dbReference type="ChEBI" id="CHEBI:57692"/>
        <dbReference type="ChEBI" id="CHEBI:58307"/>
        <dbReference type="ChEBI" id="CHEBI:58503"/>
        <dbReference type="ChEBI" id="CHEBI:58537"/>
        <dbReference type="EC" id="2.5.1.17"/>
    </reaction>
</comment>
<dbReference type="SUPFAM" id="SSF89028">
    <property type="entry name" value="Cobalamin adenosyltransferase-like"/>
    <property type="match status" value="1"/>
</dbReference>
<evidence type="ECO:0000256" key="6">
    <source>
        <dbReference type="ARBA" id="ARBA00022573"/>
    </source>
</evidence>
<feature type="domain" description="Cobalamin adenosyltransferase-like" evidence="16">
    <location>
        <begin position="7"/>
        <end position="171"/>
    </location>
</feature>
<dbReference type="KEGG" id="pbf:CFX0092_A0374"/>
<dbReference type="RefSeq" id="WP_095041893.1">
    <property type="nucleotide sequence ID" value="NZ_LN890655.1"/>
</dbReference>
<comment type="catalytic activity">
    <reaction evidence="14 15">
        <text>2 cob(II)alamin + reduced [electron-transfer flavoprotein] + 2 ATP = 2 adenosylcob(III)alamin + 2 triphosphate + oxidized [electron-transfer flavoprotein] + 3 H(+)</text>
        <dbReference type="Rhea" id="RHEA:28671"/>
        <dbReference type="Rhea" id="RHEA-COMP:10685"/>
        <dbReference type="Rhea" id="RHEA-COMP:10686"/>
        <dbReference type="ChEBI" id="CHEBI:15378"/>
        <dbReference type="ChEBI" id="CHEBI:16304"/>
        <dbReference type="ChEBI" id="CHEBI:18036"/>
        <dbReference type="ChEBI" id="CHEBI:18408"/>
        <dbReference type="ChEBI" id="CHEBI:30616"/>
        <dbReference type="ChEBI" id="CHEBI:57692"/>
        <dbReference type="ChEBI" id="CHEBI:58307"/>
        <dbReference type="EC" id="2.5.1.17"/>
    </reaction>
</comment>
<evidence type="ECO:0000256" key="12">
    <source>
        <dbReference type="ARBA" id="ARBA00033354"/>
    </source>
</evidence>
<name>A0A160T1A0_9CHLR</name>
<keyword evidence="7 15" id="KW-0808">Transferase</keyword>
<dbReference type="Gene3D" id="1.20.1200.10">
    <property type="entry name" value="Cobalamin adenosyltransferase-like"/>
    <property type="match status" value="1"/>
</dbReference>
<dbReference type="GO" id="GO:0005524">
    <property type="term" value="F:ATP binding"/>
    <property type="evidence" value="ECO:0007669"/>
    <property type="project" value="UniProtKB-UniRule"/>
</dbReference>
<organism evidence="17 18">
    <name type="scientific">Candidatus Promineifilum breve</name>
    <dbReference type="NCBI Taxonomy" id="1806508"/>
    <lineage>
        <taxon>Bacteria</taxon>
        <taxon>Bacillati</taxon>
        <taxon>Chloroflexota</taxon>
        <taxon>Ardenticatenia</taxon>
        <taxon>Candidatus Promineifilales</taxon>
        <taxon>Candidatus Promineifilaceae</taxon>
        <taxon>Candidatus Promineifilum</taxon>
    </lineage>
</organism>
<evidence type="ECO:0000256" key="7">
    <source>
        <dbReference type="ARBA" id="ARBA00022679"/>
    </source>
</evidence>
<evidence type="ECO:0000256" key="5">
    <source>
        <dbReference type="ARBA" id="ARBA00020963"/>
    </source>
</evidence>
<evidence type="ECO:0000256" key="8">
    <source>
        <dbReference type="ARBA" id="ARBA00022741"/>
    </source>
</evidence>
<dbReference type="AlphaFoldDB" id="A0A160T1A0"/>
<dbReference type="NCBIfam" id="TIGR00636">
    <property type="entry name" value="PduO_Nterm"/>
    <property type="match status" value="1"/>
</dbReference>
<gene>
    <name evidence="17" type="primary">yvqK</name>
    <name evidence="17" type="ORF">CFX0092_A0374</name>
</gene>
<reference evidence="17" key="1">
    <citation type="submission" date="2016-01" db="EMBL/GenBank/DDBJ databases">
        <authorList>
            <person name="Mcilroy J.S."/>
            <person name="Karst M S."/>
            <person name="Albertsen M."/>
        </authorList>
    </citation>
    <scope>NUCLEOTIDE SEQUENCE</scope>
    <source>
        <strain evidence="17">Cfx-K</strain>
    </source>
</reference>
<comment type="pathway">
    <text evidence="1 15">Cofactor biosynthesis; adenosylcobalamin biosynthesis; adenosylcobalamin from cob(II)yrinate a,c-diamide: step 2/7.</text>
</comment>
<comment type="similarity">
    <text evidence="2 15">Belongs to the Cob(I)alamin adenosyltransferase family.</text>
</comment>
<dbReference type="GO" id="GO:0008817">
    <property type="term" value="F:corrinoid adenosyltransferase activity"/>
    <property type="evidence" value="ECO:0007669"/>
    <property type="project" value="UniProtKB-UniRule"/>
</dbReference>
<comment type="subunit">
    <text evidence="3">Homotrimer.</text>
</comment>
<evidence type="ECO:0000256" key="10">
    <source>
        <dbReference type="ARBA" id="ARBA00031529"/>
    </source>
</evidence>
<dbReference type="PANTHER" id="PTHR12213:SF0">
    <property type="entry name" value="CORRINOID ADENOSYLTRANSFERASE MMAB"/>
    <property type="match status" value="1"/>
</dbReference>
<sequence>MPRLTKIYTRQGDDGRTGLSGGQRVPKDSLRVAAYGTVDELNSALGVALASGLCPRLAEVLPGIQNELFHLGSDLSFLEEDKAKYPIPQIETRHVTRLEALIDEMTAVVGPLQNFILPGGSLGSAHLHLARTICRRAEREVIALTRAEAVGPYVVQYLNRLSDALFTMARYENHARSVAEPLWDSMA</sequence>
<dbReference type="InterPro" id="IPR029499">
    <property type="entry name" value="PduO-typ"/>
</dbReference>
<evidence type="ECO:0000256" key="13">
    <source>
        <dbReference type="ARBA" id="ARBA00048555"/>
    </source>
</evidence>
<proteinExistence type="inferred from homology"/>
<evidence type="ECO:0000313" key="17">
    <source>
        <dbReference type="EMBL" id="CUS02255.2"/>
    </source>
</evidence>
<evidence type="ECO:0000256" key="2">
    <source>
        <dbReference type="ARBA" id="ARBA00007487"/>
    </source>
</evidence>
<dbReference type="GO" id="GO:0009236">
    <property type="term" value="P:cobalamin biosynthetic process"/>
    <property type="evidence" value="ECO:0007669"/>
    <property type="project" value="UniProtKB-UniRule"/>
</dbReference>
<dbReference type="UniPathway" id="UPA00148">
    <property type="reaction ID" value="UER00233"/>
</dbReference>
<dbReference type="Pfam" id="PF01923">
    <property type="entry name" value="Cob_adeno_trans"/>
    <property type="match status" value="1"/>
</dbReference>
<dbReference type="FunFam" id="1.20.1200.10:FF:000001">
    <property type="entry name" value="Cob(I)yrinic acid a,c-diamide adenosyltransferase"/>
    <property type="match status" value="1"/>
</dbReference>
<evidence type="ECO:0000256" key="9">
    <source>
        <dbReference type="ARBA" id="ARBA00022840"/>
    </source>
</evidence>